<organism evidence="3 4">
    <name type="scientific">Ascobolus immersus RN42</name>
    <dbReference type="NCBI Taxonomy" id="1160509"/>
    <lineage>
        <taxon>Eukaryota</taxon>
        <taxon>Fungi</taxon>
        <taxon>Dikarya</taxon>
        <taxon>Ascomycota</taxon>
        <taxon>Pezizomycotina</taxon>
        <taxon>Pezizomycetes</taxon>
        <taxon>Pezizales</taxon>
        <taxon>Ascobolaceae</taxon>
        <taxon>Ascobolus</taxon>
    </lineage>
</organism>
<feature type="domain" description="Cyanovirin-N" evidence="2">
    <location>
        <begin position="23"/>
        <end position="134"/>
    </location>
</feature>
<evidence type="ECO:0000313" key="3">
    <source>
        <dbReference type="EMBL" id="RPA75764.1"/>
    </source>
</evidence>
<accession>A0A3N4I1J9</accession>
<dbReference type="InterPro" id="IPR036673">
    <property type="entry name" value="Cyanovirin-N_sf"/>
</dbReference>
<sequence>MKLTINILALFLATLITTALAGGFKASCEVQKATFVQHRIPDPDRYWMELPCRSRNGKMNLSAINLNSCFGNSGGRLVWPGSNFLGSCQDVSTRVSGEKVVMSARCQKAGVLQGGRTEIDLNFHVTNIDGFPVCDR</sequence>
<reference evidence="3 4" key="1">
    <citation type="journal article" date="2018" name="Nat. Ecol. Evol.">
        <title>Pezizomycetes genomes reveal the molecular basis of ectomycorrhizal truffle lifestyle.</title>
        <authorList>
            <person name="Murat C."/>
            <person name="Payen T."/>
            <person name="Noel B."/>
            <person name="Kuo A."/>
            <person name="Morin E."/>
            <person name="Chen J."/>
            <person name="Kohler A."/>
            <person name="Krizsan K."/>
            <person name="Balestrini R."/>
            <person name="Da Silva C."/>
            <person name="Montanini B."/>
            <person name="Hainaut M."/>
            <person name="Levati E."/>
            <person name="Barry K.W."/>
            <person name="Belfiori B."/>
            <person name="Cichocki N."/>
            <person name="Clum A."/>
            <person name="Dockter R.B."/>
            <person name="Fauchery L."/>
            <person name="Guy J."/>
            <person name="Iotti M."/>
            <person name="Le Tacon F."/>
            <person name="Lindquist E.A."/>
            <person name="Lipzen A."/>
            <person name="Malagnac F."/>
            <person name="Mello A."/>
            <person name="Molinier V."/>
            <person name="Miyauchi S."/>
            <person name="Poulain J."/>
            <person name="Riccioni C."/>
            <person name="Rubini A."/>
            <person name="Sitrit Y."/>
            <person name="Splivallo R."/>
            <person name="Traeger S."/>
            <person name="Wang M."/>
            <person name="Zifcakova L."/>
            <person name="Wipf D."/>
            <person name="Zambonelli A."/>
            <person name="Paolocci F."/>
            <person name="Nowrousian M."/>
            <person name="Ottonello S."/>
            <person name="Baldrian P."/>
            <person name="Spatafora J.W."/>
            <person name="Henrissat B."/>
            <person name="Nagy L.G."/>
            <person name="Aury J.M."/>
            <person name="Wincker P."/>
            <person name="Grigoriev I.V."/>
            <person name="Bonfante P."/>
            <person name="Martin F.M."/>
        </authorList>
    </citation>
    <scope>NUCLEOTIDE SEQUENCE [LARGE SCALE GENOMIC DNA]</scope>
    <source>
        <strain evidence="3 4">RN42</strain>
    </source>
</reference>
<dbReference type="AlphaFoldDB" id="A0A3N4I1J9"/>
<keyword evidence="4" id="KW-1185">Reference proteome</keyword>
<proteinExistence type="predicted"/>
<dbReference type="InterPro" id="IPR011058">
    <property type="entry name" value="Cyanovirin-N"/>
</dbReference>
<dbReference type="Pfam" id="PF08881">
    <property type="entry name" value="CVNH"/>
    <property type="match status" value="1"/>
</dbReference>
<dbReference type="SUPFAM" id="SSF51322">
    <property type="entry name" value="Cyanovirin-N"/>
    <property type="match status" value="1"/>
</dbReference>
<evidence type="ECO:0000256" key="1">
    <source>
        <dbReference type="SAM" id="SignalP"/>
    </source>
</evidence>
<feature type="signal peptide" evidence="1">
    <location>
        <begin position="1"/>
        <end position="21"/>
    </location>
</feature>
<gene>
    <name evidence="3" type="ORF">BJ508DRAFT_331775</name>
</gene>
<dbReference type="Gene3D" id="2.30.60.10">
    <property type="entry name" value="Cyanovirin-N"/>
    <property type="match status" value="1"/>
</dbReference>
<dbReference type="SMART" id="SM01111">
    <property type="entry name" value="CVNH"/>
    <property type="match status" value="1"/>
</dbReference>
<evidence type="ECO:0000313" key="4">
    <source>
        <dbReference type="Proteomes" id="UP000275078"/>
    </source>
</evidence>
<evidence type="ECO:0000259" key="2">
    <source>
        <dbReference type="SMART" id="SM01111"/>
    </source>
</evidence>
<dbReference type="OrthoDB" id="2947935at2759"/>
<feature type="chain" id="PRO_5018041172" evidence="1">
    <location>
        <begin position="22"/>
        <end position="136"/>
    </location>
</feature>
<dbReference type="EMBL" id="ML119757">
    <property type="protein sequence ID" value="RPA75764.1"/>
    <property type="molecule type" value="Genomic_DNA"/>
</dbReference>
<protein>
    <submittedName>
        <fullName evidence="3">Cyanovirin-N</fullName>
    </submittedName>
</protein>
<keyword evidence="1" id="KW-0732">Signal</keyword>
<name>A0A3N4I1J9_ASCIM</name>
<dbReference type="Proteomes" id="UP000275078">
    <property type="component" value="Unassembled WGS sequence"/>
</dbReference>